<dbReference type="InterPro" id="IPR050360">
    <property type="entry name" value="MFS_Sugar_Transporters"/>
</dbReference>
<dbReference type="Gene3D" id="1.20.1250.20">
    <property type="entry name" value="MFS general substrate transporter like domains"/>
    <property type="match status" value="1"/>
</dbReference>
<dbReference type="STRING" id="1263082.A0A068SD64"/>
<feature type="transmembrane region" description="Helical" evidence="8">
    <location>
        <begin position="63"/>
        <end position="87"/>
    </location>
</feature>
<comment type="caution">
    <text evidence="10">The sequence shown here is derived from an EMBL/GenBank/DDBJ whole genome shotgun (WGS) entry which is preliminary data.</text>
</comment>
<evidence type="ECO:0000313" key="11">
    <source>
        <dbReference type="Proteomes" id="UP000027586"/>
    </source>
</evidence>
<feature type="transmembrane region" description="Helical" evidence="8">
    <location>
        <begin position="154"/>
        <end position="178"/>
    </location>
</feature>
<feature type="transmembrane region" description="Helical" evidence="8">
    <location>
        <begin position="336"/>
        <end position="358"/>
    </location>
</feature>
<gene>
    <name evidence="10" type="ORF">LCOR_10577.1</name>
</gene>
<evidence type="ECO:0000256" key="8">
    <source>
        <dbReference type="SAM" id="Phobius"/>
    </source>
</evidence>
<evidence type="ECO:0000256" key="6">
    <source>
        <dbReference type="ARBA" id="ARBA00023136"/>
    </source>
</evidence>
<comment type="similarity">
    <text evidence="2 7">Belongs to the major facilitator superfamily. Sugar transporter (TC 2.A.1.1) family.</text>
</comment>
<dbReference type="PROSITE" id="PS50850">
    <property type="entry name" value="MFS"/>
    <property type="match status" value="1"/>
</dbReference>
<dbReference type="Pfam" id="PF00083">
    <property type="entry name" value="Sugar_tr"/>
    <property type="match status" value="1"/>
</dbReference>
<sequence length="470" mass="50756">MVHDHTTTSSSSKGAYLSSMVAAIGGFLCGFDTGATGGVLTMAPFRQRFFTNEHPSSSSSSEYLEGSFLATYLMMAAIGSFSSGYFCDRWGRKYTIIHASWLFCMGNLCIAVGSNLSLVLVGRMLAGGAAGLMSNAIPIYQVEIAPPQVRGRLMSFFTLMSIMGQVAGYFVTFGTSYLMTSTDWCWRTPYLLQCFVSLVFISCMLPMPLSPRFLIAQGRIQQALATLKELHGSIAEYDSIQKEISMIDTTEKATLTDLMLGPVHRYQFWISVFIVTATSMTGTAAVWYYAPQIFIAAGLTNVSSSIAATAGSGIVSLIATAISLGWWIDHLGRRRLFLWGSAVMSISLFTVGVVFAHGGDPSTAALGMIIISIYVFIAAFAATWGVGTFVYPAEILSTRCRALGLAVVYGLSWVYSTLIGYGVPFFLSRSVAGVFFFFAACTATSIIGVCFIPETKGVALEELQPLFHSL</sequence>
<keyword evidence="4 8" id="KW-0812">Transmembrane</keyword>
<keyword evidence="5 8" id="KW-1133">Transmembrane helix</keyword>
<keyword evidence="3 7" id="KW-0813">Transport</keyword>
<dbReference type="PRINTS" id="PR00171">
    <property type="entry name" value="SUGRTRNSPORT"/>
</dbReference>
<feature type="transmembrane region" description="Helical" evidence="8">
    <location>
        <begin position="403"/>
        <end position="427"/>
    </location>
</feature>
<proteinExistence type="inferred from homology"/>
<dbReference type="InterPro" id="IPR005829">
    <property type="entry name" value="Sugar_transporter_CS"/>
</dbReference>
<reference evidence="10" key="1">
    <citation type="submission" date="2013-08" db="EMBL/GenBank/DDBJ databases">
        <title>Gene expansion shapes genome architecture in the human pathogen Lichtheimia corymbifera: an evolutionary genomics analysis in the ancient terrestrial Mucorales (Mucoromycotina).</title>
        <authorList>
            <person name="Schwartze V.U."/>
            <person name="Winter S."/>
            <person name="Shelest E."/>
            <person name="Marcet-Houben M."/>
            <person name="Horn F."/>
            <person name="Wehner S."/>
            <person name="Hoffmann K."/>
            <person name="Riege K."/>
            <person name="Sammeth M."/>
            <person name="Nowrousian M."/>
            <person name="Valiante V."/>
            <person name="Linde J."/>
            <person name="Jacobsen I.D."/>
            <person name="Marz M."/>
            <person name="Brakhage A.A."/>
            <person name="Gabaldon T."/>
            <person name="Bocker S."/>
            <person name="Voigt K."/>
        </authorList>
    </citation>
    <scope>NUCLEOTIDE SEQUENCE [LARGE SCALE GENOMIC DNA]</scope>
    <source>
        <strain evidence="10">FSU 9682</strain>
    </source>
</reference>
<protein>
    <submittedName>
        <fullName evidence="10">General substrate transporter</fullName>
    </submittedName>
</protein>
<name>A0A068SD64_9FUNG</name>
<dbReference type="VEuPathDB" id="FungiDB:LCOR_10577.1"/>
<feature type="transmembrane region" description="Helical" evidence="8">
    <location>
        <begin position="364"/>
        <end position="391"/>
    </location>
</feature>
<feature type="domain" description="Major facilitator superfamily (MFS) profile" evidence="9">
    <location>
        <begin position="18"/>
        <end position="457"/>
    </location>
</feature>
<organism evidence="10 11">
    <name type="scientific">Lichtheimia corymbifera JMRC:FSU:9682</name>
    <dbReference type="NCBI Taxonomy" id="1263082"/>
    <lineage>
        <taxon>Eukaryota</taxon>
        <taxon>Fungi</taxon>
        <taxon>Fungi incertae sedis</taxon>
        <taxon>Mucoromycota</taxon>
        <taxon>Mucoromycotina</taxon>
        <taxon>Mucoromycetes</taxon>
        <taxon>Mucorales</taxon>
        <taxon>Lichtheimiaceae</taxon>
        <taxon>Lichtheimia</taxon>
    </lineage>
</organism>
<dbReference type="PANTHER" id="PTHR48022:SF2">
    <property type="entry name" value="PLASTIDIC GLUCOSE TRANSPORTER 4"/>
    <property type="match status" value="1"/>
</dbReference>
<evidence type="ECO:0000256" key="2">
    <source>
        <dbReference type="ARBA" id="ARBA00010992"/>
    </source>
</evidence>
<dbReference type="InterPro" id="IPR020846">
    <property type="entry name" value="MFS_dom"/>
</dbReference>
<keyword evidence="11" id="KW-1185">Reference proteome</keyword>
<evidence type="ECO:0000256" key="7">
    <source>
        <dbReference type="RuleBase" id="RU003346"/>
    </source>
</evidence>
<keyword evidence="6 8" id="KW-0472">Membrane</keyword>
<feature type="transmembrane region" description="Helical" evidence="8">
    <location>
        <begin position="433"/>
        <end position="452"/>
    </location>
</feature>
<evidence type="ECO:0000313" key="10">
    <source>
        <dbReference type="EMBL" id="CDH59772.1"/>
    </source>
</evidence>
<evidence type="ECO:0000256" key="1">
    <source>
        <dbReference type="ARBA" id="ARBA00004141"/>
    </source>
</evidence>
<comment type="subcellular location">
    <subcellularLocation>
        <location evidence="1">Membrane</location>
        <topology evidence="1">Multi-pass membrane protein</topology>
    </subcellularLocation>
</comment>
<dbReference type="AlphaFoldDB" id="A0A068SD64"/>
<dbReference type="GO" id="GO:0005351">
    <property type="term" value="F:carbohydrate:proton symporter activity"/>
    <property type="evidence" value="ECO:0007669"/>
    <property type="project" value="TreeGrafter"/>
</dbReference>
<evidence type="ECO:0000259" key="9">
    <source>
        <dbReference type="PROSITE" id="PS50850"/>
    </source>
</evidence>
<feature type="transmembrane region" description="Helical" evidence="8">
    <location>
        <begin position="99"/>
        <end position="118"/>
    </location>
</feature>
<evidence type="ECO:0000256" key="3">
    <source>
        <dbReference type="ARBA" id="ARBA00022448"/>
    </source>
</evidence>
<dbReference type="InterPro" id="IPR003663">
    <property type="entry name" value="Sugar/inositol_transpt"/>
</dbReference>
<feature type="transmembrane region" description="Helical" evidence="8">
    <location>
        <begin position="302"/>
        <end position="324"/>
    </location>
</feature>
<dbReference type="InterPro" id="IPR005828">
    <property type="entry name" value="MFS_sugar_transport-like"/>
</dbReference>
<dbReference type="Proteomes" id="UP000027586">
    <property type="component" value="Unassembled WGS sequence"/>
</dbReference>
<evidence type="ECO:0000256" key="4">
    <source>
        <dbReference type="ARBA" id="ARBA00022692"/>
    </source>
</evidence>
<accession>A0A068SD64</accession>
<dbReference type="GO" id="GO:0016020">
    <property type="term" value="C:membrane"/>
    <property type="evidence" value="ECO:0007669"/>
    <property type="project" value="UniProtKB-SubCell"/>
</dbReference>
<feature type="transmembrane region" description="Helical" evidence="8">
    <location>
        <begin position="21"/>
        <end position="43"/>
    </location>
</feature>
<dbReference type="NCBIfam" id="TIGR00879">
    <property type="entry name" value="SP"/>
    <property type="match status" value="1"/>
</dbReference>
<evidence type="ECO:0000256" key="5">
    <source>
        <dbReference type="ARBA" id="ARBA00022989"/>
    </source>
</evidence>
<dbReference type="PROSITE" id="PS00216">
    <property type="entry name" value="SUGAR_TRANSPORT_1"/>
    <property type="match status" value="1"/>
</dbReference>
<dbReference type="SUPFAM" id="SSF103473">
    <property type="entry name" value="MFS general substrate transporter"/>
    <property type="match status" value="1"/>
</dbReference>
<feature type="transmembrane region" description="Helical" evidence="8">
    <location>
        <begin position="268"/>
        <end position="290"/>
    </location>
</feature>
<dbReference type="EMBL" id="CBTN010000075">
    <property type="protein sequence ID" value="CDH59772.1"/>
    <property type="molecule type" value="Genomic_DNA"/>
</dbReference>
<dbReference type="PANTHER" id="PTHR48022">
    <property type="entry name" value="PLASTIDIC GLUCOSE TRANSPORTER 4"/>
    <property type="match status" value="1"/>
</dbReference>
<dbReference type="InterPro" id="IPR036259">
    <property type="entry name" value="MFS_trans_sf"/>
</dbReference>
<dbReference type="OrthoDB" id="4142200at2759"/>